<name>A0A922T2N1_9PLEO</name>
<feature type="region of interest" description="Disordered" evidence="1">
    <location>
        <begin position="121"/>
        <end position="141"/>
    </location>
</feature>
<feature type="chain" id="PRO_5037081958" evidence="3">
    <location>
        <begin position="19"/>
        <end position="252"/>
    </location>
</feature>
<reference evidence="5" key="1">
    <citation type="journal article" date="2022" name="Microb. Genom.">
        <title>A global pangenome for the wheat fungal pathogen Pyrenophora tritici-repentis and prediction of effector protein structural homology.</title>
        <authorList>
            <person name="Moolhuijzen P.M."/>
            <person name="See P.T."/>
            <person name="Shi G."/>
            <person name="Powell H.R."/>
            <person name="Cockram J."/>
            <person name="Jorgensen L.N."/>
            <person name="Benslimane H."/>
            <person name="Strelkov S.E."/>
            <person name="Turner J."/>
            <person name="Liu Z."/>
            <person name="Moffat C.S."/>
        </authorList>
    </citation>
    <scope>NUCLEOTIDE SEQUENCE [LARGE SCALE GENOMIC DNA]</scope>
</reference>
<evidence type="ECO:0000256" key="2">
    <source>
        <dbReference type="SAM" id="Phobius"/>
    </source>
</evidence>
<protein>
    <submittedName>
        <fullName evidence="4">Uncharacterized protein</fullName>
    </submittedName>
</protein>
<accession>A0A922T2N1</accession>
<feature type="transmembrane region" description="Helical" evidence="2">
    <location>
        <begin position="174"/>
        <end position="198"/>
    </location>
</feature>
<feature type="signal peptide" evidence="3">
    <location>
        <begin position="1"/>
        <end position="18"/>
    </location>
</feature>
<keyword evidence="2" id="KW-0472">Membrane</keyword>
<keyword evidence="2" id="KW-1133">Transmembrane helix</keyword>
<sequence length="252" mass="27958">MLLPTFFAALVLTTATQAKITTHTTTLVINAYYDATANTVATSISTTSFTLSTPLFLAPAPTEEAARQTIDGYTIKVAASTSEAIQQPVSEYIIVVGDSTHKATQQVIQQTITDLAITRTSDQTSSQLTSQPTSTTTTTLTTEPIQQTTTTLIVSTHTNTSPTKPAEPTPPATWIFPATATLLLYDLVTMALFVWCWVMGMFSWWRRDGRAGRAGRRGREGREDWTRDDEWEGWEGERERRIEREMRRAGML</sequence>
<keyword evidence="5" id="KW-1185">Reference proteome</keyword>
<keyword evidence="3" id="KW-0732">Signal</keyword>
<organism evidence="4 5">
    <name type="scientific">Pyrenophora tritici-repentis</name>
    <dbReference type="NCBI Taxonomy" id="45151"/>
    <lineage>
        <taxon>Eukaryota</taxon>
        <taxon>Fungi</taxon>
        <taxon>Dikarya</taxon>
        <taxon>Ascomycota</taxon>
        <taxon>Pezizomycotina</taxon>
        <taxon>Dothideomycetes</taxon>
        <taxon>Pleosporomycetidae</taxon>
        <taxon>Pleosporales</taxon>
        <taxon>Pleosporineae</taxon>
        <taxon>Pleosporaceae</taxon>
        <taxon>Pyrenophora</taxon>
    </lineage>
</organism>
<keyword evidence="2" id="KW-0812">Transmembrane</keyword>
<evidence type="ECO:0000256" key="1">
    <source>
        <dbReference type="SAM" id="MobiDB-lite"/>
    </source>
</evidence>
<dbReference type="EMBL" id="NRDI02000003">
    <property type="protein sequence ID" value="KAI1517828.1"/>
    <property type="molecule type" value="Genomic_DNA"/>
</dbReference>
<proteinExistence type="predicted"/>
<evidence type="ECO:0000256" key="3">
    <source>
        <dbReference type="SAM" id="SignalP"/>
    </source>
</evidence>
<dbReference type="AlphaFoldDB" id="A0A922T2N1"/>
<feature type="region of interest" description="Disordered" evidence="1">
    <location>
        <begin position="212"/>
        <end position="233"/>
    </location>
</feature>
<evidence type="ECO:0000313" key="5">
    <source>
        <dbReference type="Proteomes" id="UP000249757"/>
    </source>
</evidence>
<dbReference type="Proteomes" id="UP000249757">
    <property type="component" value="Unassembled WGS sequence"/>
</dbReference>
<comment type="caution">
    <text evidence="4">The sequence shown here is derived from an EMBL/GenBank/DDBJ whole genome shotgun (WGS) entry which is preliminary data.</text>
</comment>
<feature type="compositionally biased region" description="Basic and acidic residues" evidence="1">
    <location>
        <begin position="212"/>
        <end position="225"/>
    </location>
</feature>
<evidence type="ECO:0000313" key="4">
    <source>
        <dbReference type="EMBL" id="KAI1517828.1"/>
    </source>
</evidence>
<gene>
    <name evidence="4" type="ORF">Ptr86124_003129</name>
</gene>